<dbReference type="SUPFAM" id="SSF48403">
    <property type="entry name" value="Ankyrin repeat"/>
    <property type="match status" value="1"/>
</dbReference>
<dbReference type="eggNOG" id="KOG0504">
    <property type="taxonomic scope" value="Eukaryota"/>
</dbReference>
<dbReference type="VEuPathDB" id="FungiDB:HMPREF1541_09792"/>
<dbReference type="PROSITE" id="PS50088">
    <property type="entry name" value="ANK_REPEAT"/>
    <property type="match status" value="4"/>
</dbReference>
<keyword evidence="1" id="KW-0677">Repeat</keyword>
<dbReference type="OrthoDB" id="4160321at2759"/>
<dbReference type="InterPro" id="IPR036770">
    <property type="entry name" value="Ankyrin_rpt-contain_sf"/>
</dbReference>
<feature type="domain" description="Clr5" evidence="5">
    <location>
        <begin position="14"/>
        <end position="63"/>
    </location>
</feature>
<evidence type="ECO:0000313" key="7">
    <source>
        <dbReference type="Proteomes" id="UP000030752"/>
    </source>
</evidence>
<dbReference type="PANTHER" id="PTHR24171:SF10">
    <property type="entry name" value="ANKYRIN REPEAT DOMAIN-CONTAINING PROTEIN 29-LIKE"/>
    <property type="match status" value="1"/>
</dbReference>
<evidence type="ECO:0000256" key="3">
    <source>
        <dbReference type="PROSITE-ProRule" id="PRU00023"/>
    </source>
</evidence>
<gene>
    <name evidence="6" type="ORF">HMPREF1541_09792</name>
</gene>
<sequence>MSERGGQRIPLVVWDPHKDEIHKLYIEQGLTPGLVMKTMYEKYGFTASVSQYKAQLARWGLNKNAKRSEASNDLDRDSEREIELDAQRHNRMNTEGAVRQLVGNSPRQLSPLSHMRPGGADGNMALHASSGDTVQYATGDLMQPSTCERSNMNNSGTWQDLLPEGYLRCGPHARPPATALQAACPNGHLSIVRTLLEHGANPNAPVSPAGNALTAAVASRQISIVRLLLEAGAEVNVGGDSFATPLSVAAFQGHVQLIRLLLQVGADINGPCTYFGTPLLAAASKGHGQVVDILLDHGADVNASSTNLRPLQAVQRSSRPSYFPPALPQDFLGSKDDTRPITAAEASNQITWPTQDSSR</sequence>
<dbReference type="InterPro" id="IPR002110">
    <property type="entry name" value="Ankyrin_rpt"/>
</dbReference>
<feature type="repeat" description="ANK" evidence="3">
    <location>
        <begin position="175"/>
        <end position="207"/>
    </location>
</feature>
<dbReference type="Gene3D" id="1.25.40.20">
    <property type="entry name" value="Ankyrin repeat-containing domain"/>
    <property type="match status" value="1"/>
</dbReference>
<dbReference type="InParanoid" id="W2S8C8"/>
<evidence type="ECO:0000313" key="6">
    <source>
        <dbReference type="EMBL" id="ETN44917.1"/>
    </source>
</evidence>
<dbReference type="HOGENOM" id="CLU_771645_0_0_1"/>
<evidence type="ECO:0000256" key="2">
    <source>
        <dbReference type="ARBA" id="ARBA00023043"/>
    </source>
</evidence>
<evidence type="ECO:0000259" key="5">
    <source>
        <dbReference type="Pfam" id="PF14420"/>
    </source>
</evidence>
<dbReference type="PROSITE" id="PS50297">
    <property type="entry name" value="ANK_REP_REGION"/>
    <property type="match status" value="3"/>
</dbReference>
<name>W2S8C8_CYPE1</name>
<reference evidence="6 7" key="1">
    <citation type="submission" date="2013-03" db="EMBL/GenBank/DDBJ databases">
        <title>The Genome Sequence of Phialophora europaea CBS 101466.</title>
        <authorList>
            <consortium name="The Broad Institute Genomics Platform"/>
            <person name="Cuomo C."/>
            <person name="de Hoog S."/>
            <person name="Gorbushina A."/>
            <person name="Walker B."/>
            <person name="Young S.K."/>
            <person name="Zeng Q."/>
            <person name="Gargeya S."/>
            <person name="Fitzgerald M."/>
            <person name="Haas B."/>
            <person name="Abouelleil A."/>
            <person name="Allen A.W."/>
            <person name="Alvarado L."/>
            <person name="Arachchi H.M."/>
            <person name="Berlin A.M."/>
            <person name="Chapman S.B."/>
            <person name="Gainer-Dewar J."/>
            <person name="Goldberg J."/>
            <person name="Griggs A."/>
            <person name="Gujja S."/>
            <person name="Hansen M."/>
            <person name="Howarth C."/>
            <person name="Imamovic A."/>
            <person name="Ireland A."/>
            <person name="Larimer J."/>
            <person name="McCowan C."/>
            <person name="Murphy C."/>
            <person name="Pearson M."/>
            <person name="Poon T.W."/>
            <person name="Priest M."/>
            <person name="Roberts A."/>
            <person name="Saif S."/>
            <person name="Shea T."/>
            <person name="Sisk P."/>
            <person name="Sykes S."/>
            <person name="Wortman J."/>
            <person name="Nusbaum C."/>
            <person name="Birren B."/>
        </authorList>
    </citation>
    <scope>NUCLEOTIDE SEQUENCE [LARGE SCALE GENOMIC DNA]</scope>
    <source>
        <strain evidence="6 7">CBS 101466</strain>
    </source>
</reference>
<dbReference type="STRING" id="1220924.W2S8C8"/>
<feature type="repeat" description="ANK" evidence="3">
    <location>
        <begin position="208"/>
        <end position="240"/>
    </location>
</feature>
<dbReference type="RefSeq" id="XP_008712687.1">
    <property type="nucleotide sequence ID" value="XM_008714465.1"/>
</dbReference>
<evidence type="ECO:0000256" key="4">
    <source>
        <dbReference type="SAM" id="MobiDB-lite"/>
    </source>
</evidence>
<protein>
    <recommendedName>
        <fullName evidence="5">Clr5 domain-containing protein</fullName>
    </recommendedName>
</protein>
<feature type="repeat" description="ANK" evidence="3">
    <location>
        <begin position="277"/>
        <end position="306"/>
    </location>
</feature>
<dbReference type="Pfam" id="PF12796">
    <property type="entry name" value="Ank_2"/>
    <property type="match status" value="2"/>
</dbReference>
<dbReference type="SMART" id="SM00248">
    <property type="entry name" value="ANK"/>
    <property type="match status" value="4"/>
</dbReference>
<keyword evidence="7" id="KW-1185">Reference proteome</keyword>
<feature type="region of interest" description="Disordered" evidence="4">
    <location>
        <begin position="318"/>
        <end position="337"/>
    </location>
</feature>
<dbReference type="GeneID" id="19977131"/>
<proteinExistence type="predicted"/>
<dbReference type="Proteomes" id="UP000030752">
    <property type="component" value="Unassembled WGS sequence"/>
</dbReference>
<feature type="repeat" description="ANK" evidence="3">
    <location>
        <begin position="241"/>
        <end position="269"/>
    </location>
</feature>
<keyword evidence="2 3" id="KW-0040">ANK repeat</keyword>
<organism evidence="6 7">
    <name type="scientific">Cyphellophora europaea (strain CBS 101466)</name>
    <name type="common">Phialophora europaea</name>
    <dbReference type="NCBI Taxonomy" id="1220924"/>
    <lineage>
        <taxon>Eukaryota</taxon>
        <taxon>Fungi</taxon>
        <taxon>Dikarya</taxon>
        <taxon>Ascomycota</taxon>
        <taxon>Pezizomycotina</taxon>
        <taxon>Eurotiomycetes</taxon>
        <taxon>Chaetothyriomycetidae</taxon>
        <taxon>Chaetothyriales</taxon>
        <taxon>Cyphellophoraceae</taxon>
        <taxon>Cyphellophora</taxon>
    </lineage>
</organism>
<dbReference type="EMBL" id="KB822713">
    <property type="protein sequence ID" value="ETN44917.1"/>
    <property type="molecule type" value="Genomic_DNA"/>
</dbReference>
<dbReference type="PANTHER" id="PTHR24171">
    <property type="entry name" value="ANKYRIN REPEAT DOMAIN-CONTAINING PROTEIN 39-RELATED"/>
    <property type="match status" value="1"/>
</dbReference>
<evidence type="ECO:0000256" key="1">
    <source>
        <dbReference type="ARBA" id="ARBA00022737"/>
    </source>
</evidence>
<dbReference type="AlphaFoldDB" id="W2S8C8"/>
<accession>W2S8C8</accession>
<dbReference type="InterPro" id="IPR025676">
    <property type="entry name" value="Clr5_dom"/>
</dbReference>
<dbReference type="PRINTS" id="PR01415">
    <property type="entry name" value="ANKYRIN"/>
</dbReference>
<dbReference type="Pfam" id="PF14420">
    <property type="entry name" value="Clr5"/>
    <property type="match status" value="1"/>
</dbReference>